<evidence type="ECO:0000256" key="13">
    <source>
        <dbReference type="ARBA" id="ARBA00022993"/>
    </source>
</evidence>
<feature type="active site" description="Proton acceptor" evidence="16">
    <location>
        <position position="109"/>
    </location>
</feature>
<comment type="pathway">
    <text evidence="4 16">Cofactor biosynthesis; coenzyme A biosynthesis; CoA from (R)-pantothenate: step 1/5.</text>
</comment>
<evidence type="ECO:0000256" key="16">
    <source>
        <dbReference type="HAMAP-Rule" id="MF_01274"/>
    </source>
</evidence>
<keyword evidence="19" id="KW-1185">Reference proteome</keyword>
<reference evidence="18" key="2">
    <citation type="journal article" date="2016" name="Genome Announc.">
        <title>Draft Genome Sequences of Two Novel Amoeba-Resistant Intranuclear Bacteria, 'Candidatus Berkiella cookevillensis' and 'Candidatus Berkiella aquae'.</title>
        <authorList>
            <person name="Mehari Y.T."/>
            <person name="Arivett B.A."/>
            <person name="Farone A.L."/>
            <person name="Gunderson J.H."/>
            <person name="Farone M.B."/>
        </authorList>
    </citation>
    <scope>NUCLEOTIDE SEQUENCE</scope>
    <source>
        <strain evidence="18">HT99</strain>
    </source>
</reference>
<accession>A0A0Q9YKG8</accession>
<keyword evidence="12 16" id="KW-0630">Potassium</keyword>
<feature type="binding site" evidence="16">
    <location>
        <begin position="107"/>
        <end position="110"/>
    </location>
    <ligand>
        <name>substrate</name>
    </ligand>
</feature>
<evidence type="ECO:0000256" key="8">
    <source>
        <dbReference type="ARBA" id="ARBA00022679"/>
    </source>
</evidence>
<dbReference type="InterPro" id="IPR004619">
    <property type="entry name" value="Type_III_PanK"/>
</dbReference>
<dbReference type="CDD" id="cd24015">
    <property type="entry name" value="ASKHA_NBD_PanK-III"/>
    <property type="match status" value="1"/>
</dbReference>
<dbReference type="EMBL" id="LKAJ02000001">
    <property type="protein sequence ID" value="MCS5711228.1"/>
    <property type="molecule type" value="Genomic_DNA"/>
</dbReference>
<keyword evidence="11 16" id="KW-0067">ATP-binding</keyword>
<keyword evidence="16" id="KW-0479">Metal-binding</keyword>
<dbReference type="GO" id="GO:0004594">
    <property type="term" value="F:pantothenate kinase activity"/>
    <property type="evidence" value="ECO:0007669"/>
    <property type="project" value="UniProtKB-UniRule"/>
</dbReference>
<evidence type="ECO:0000256" key="6">
    <source>
        <dbReference type="ARBA" id="ARBA00012102"/>
    </source>
</evidence>
<feature type="binding site" evidence="16">
    <location>
        <position position="100"/>
    </location>
    <ligand>
        <name>substrate</name>
    </ligand>
</feature>
<dbReference type="GO" id="GO:0046872">
    <property type="term" value="F:metal ion binding"/>
    <property type="evidence" value="ECO:0007669"/>
    <property type="project" value="UniProtKB-KW"/>
</dbReference>
<comment type="cofactor">
    <cofactor evidence="16">
        <name>NH4(+)</name>
        <dbReference type="ChEBI" id="CHEBI:28938"/>
    </cofactor>
    <cofactor evidence="16">
        <name>K(+)</name>
        <dbReference type="ChEBI" id="CHEBI:29103"/>
    </cofactor>
    <text evidence="16">A monovalent cation. Ammonium or potassium.</text>
</comment>
<reference evidence="17" key="1">
    <citation type="submission" date="2015-09" db="EMBL/GenBank/DDBJ databases">
        <title>Draft Genome Sequences of Two Novel Amoeba-resistant Intranuclear Bacteria, Candidatus Berkiella cookevillensis and Candidatus Berkiella aquae.</title>
        <authorList>
            <person name="Mehari Y.T."/>
            <person name="Arivett B.A."/>
            <person name="Farone A.L."/>
            <person name="Gunderson J.H."/>
            <person name="Farone M.B."/>
        </authorList>
    </citation>
    <scope>NUCLEOTIDE SEQUENCE [LARGE SCALE GENOMIC DNA]</scope>
    <source>
        <strain evidence="17">HT99</strain>
    </source>
</reference>
<evidence type="ECO:0000256" key="2">
    <source>
        <dbReference type="ARBA" id="ARBA00001958"/>
    </source>
</evidence>
<dbReference type="Gene3D" id="3.30.420.40">
    <property type="match status" value="2"/>
</dbReference>
<dbReference type="PATRIC" id="fig|1590043.3.peg.1696"/>
<evidence type="ECO:0000256" key="3">
    <source>
        <dbReference type="ARBA" id="ARBA00004496"/>
    </source>
</evidence>
<evidence type="ECO:0000313" key="19">
    <source>
        <dbReference type="Proteomes" id="UP000051497"/>
    </source>
</evidence>
<comment type="cofactor">
    <cofactor evidence="2">
        <name>K(+)</name>
        <dbReference type="ChEBI" id="CHEBI:29103"/>
    </cofactor>
</comment>
<gene>
    <name evidence="16 17" type="primary">coaX</name>
    <name evidence="18" type="ORF">HT99x_007265</name>
    <name evidence="17" type="ORF">HT99x_01660</name>
</gene>
<dbReference type="SUPFAM" id="SSF53067">
    <property type="entry name" value="Actin-like ATPase domain"/>
    <property type="match status" value="2"/>
</dbReference>
<evidence type="ECO:0000256" key="12">
    <source>
        <dbReference type="ARBA" id="ARBA00022958"/>
    </source>
</evidence>
<evidence type="ECO:0000313" key="17">
    <source>
        <dbReference type="EMBL" id="KRG21104.1"/>
    </source>
</evidence>
<evidence type="ECO:0000256" key="5">
    <source>
        <dbReference type="ARBA" id="ARBA00011738"/>
    </source>
</evidence>
<evidence type="ECO:0000256" key="14">
    <source>
        <dbReference type="ARBA" id="ARBA00038036"/>
    </source>
</evidence>
<keyword evidence="13 16" id="KW-0173">Coenzyme A biosynthesis</keyword>
<organism evidence="17">
    <name type="scientific">Candidatus Berkiella aquae</name>
    <dbReference type="NCBI Taxonomy" id="295108"/>
    <lineage>
        <taxon>Bacteria</taxon>
        <taxon>Pseudomonadati</taxon>
        <taxon>Pseudomonadota</taxon>
        <taxon>Gammaproteobacteria</taxon>
        <taxon>Candidatus Berkiellales</taxon>
        <taxon>Candidatus Berkiellaceae</taxon>
        <taxon>Candidatus Berkiella</taxon>
    </lineage>
</organism>
<keyword evidence="8 16" id="KW-0808">Transferase</keyword>
<dbReference type="PANTHER" id="PTHR34265:SF1">
    <property type="entry name" value="TYPE III PANTOTHENATE KINASE"/>
    <property type="match status" value="1"/>
</dbReference>
<proteinExistence type="inferred from homology"/>
<keyword evidence="9 16" id="KW-0547">Nucleotide-binding</keyword>
<evidence type="ECO:0000256" key="15">
    <source>
        <dbReference type="ARBA" id="ARBA00040883"/>
    </source>
</evidence>
<dbReference type="STRING" id="295108.HT99x_01660"/>
<dbReference type="GO" id="GO:0005737">
    <property type="term" value="C:cytoplasm"/>
    <property type="evidence" value="ECO:0007669"/>
    <property type="project" value="UniProtKB-SubCell"/>
</dbReference>
<feature type="binding site" evidence="16">
    <location>
        <position position="133"/>
    </location>
    <ligand>
        <name>ATP</name>
        <dbReference type="ChEBI" id="CHEBI:30616"/>
    </ligand>
</feature>
<dbReference type="Pfam" id="PF03309">
    <property type="entry name" value="Pan_kinase"/>
    <property type="match status" value="1"/>
</dbReference>
<dbReference type="AlphaFoldDB" id="A0A0Q9YKG8"/>
<comment type="subcellular location">
    <subcellularLocation>
        <location evidence="3 16">Cytoplasm</location>
    </subcellularLocation>
</comment>
<keyword evidence="7 16" id="KW-0963">Cytoplasm</keyword>
<dbReference type="NCBIfam" id="NF009855">
    <property type="entry name" value="PRK13321.1"/>
    <property type="match status" value="1"/>
</dbReference>
<protein>
    <recommendedName>
        <fullName evidence="15 16">Type III pantothenate kinase</fullName>
        <ecNumber evidence="6 16">2.7.1.33</ecNumber>
    </recommendedName>
    <alternativeName>
        <fullName evidence="16">PanK-III</fullName>
    </alternativeName>
    <alternativeName>
        <fullName evidence="16">Pantothenic acid kinase</fullName>
    </alternativeName>
</protein>
<sequence>MLLCLDIGNSHIYGGIFQGEQLSFQFRYPSTNRCTSDELGLFLKTYLREMQIPIEQIAAVAYCSVVPSLDYSVRSAFVKYFSKEPFVLQAGVKTGLQIKYKNPTEVGADRIANAIAAHHLFPQKNIIIVDLGTATNFEVISANGSFLGGAIMPGLQMQMRALNEHTANLPPVRIVKTTTALGQTTTANIQAGLYYGHRGAIREILAAISLEMFPDSPPIVVGTGGFSQLFENDQLFDAIFSDLVLQGLRIAYLKNH</sequence>
<dbReference type="InterPro" id="IPR043129">
    <property type="entry name" value="ATPase_NBD"/>
</dbReference>
<evidence type="ECO:0000256" key="11">
    <source>
        <dbReference type="ARBA" id="ARBA00022840"/>
    </source>
</evidence>
<comment type="function">
    <text evidence="16">Catalyzes the phosphorylation of pantothenate (Pan), the first step in CoA biosynthesis.</text>
</comment>
<comment type="similarity">
    <text evidence="14 16">Belongs to the type III pantothenate kinase family.</text>
</comment>
<dbReference type="GO" id="GO:0005524">
    <property type="term" value="F:ATP binding"/>
    <property type="evidence" value="ECO:0007669"/>
    <property type="project" value="UniProtKB-UniRule"/>
</dbReference>
<dbReference type="RefSeq" id="WP_075066289.1">
    <property type="nucleotide sequence ID" value="NZ_LKAJ02000001.1"/>
</dbReference>
<dbReference type="UniPathway" id="UPA00241">
    <property type="reaction ID" value="UER00352"/>
</dbReference>
<comment type="catalytic activity">
    <reaction evidence="1 16">
        <text>(R)-pantothenate + ATP = (R)-4'-phosphopantothenate + ADP + H(+)</text>
        <dbReference type="Rhea" id="RHEA:16373"/>
        <dbReference type="ChEBI" id="CHEBI:10986"/>
        <dbReference type="ChEBI" id="CHEBI:15378"/>
        <dbReference type="ChEBI" id="CHEBI:29032"/>
        <dbReference type="ChEBI" id="CHEBI:30616"/>
        <dbReference type="ChEBI" id="CHEBI:456216"/>
        <dbReference type="EC" id="2.7.1.33"/>
    </reaction>
</comment>
<dbReference type="PANTHER" id="PTHR34265">
    <property type="entry name" value="TYPE III PANTOTHENATE KINASE"/>
    <property type="match status" value="1"/>
</dbReference>
<dbReference type="OrthoDB" id="9781305at2"/>
<evidence type="ECO:0000256" key="1">
    <source>
        <dbReference type="ARBA" id="ARBA00001206"/>
    </source>
</evidence>
<dbReference type="EC" id="2.7.1.33" evidence="6 16"/>
<reference evidence="18" key="3">
    <citation type="submission" date="2021-06" db="EMBL/GenBank/DDBJ databases">
        <title>Genomic Description and Analysis of Intracellular Bacteria, Candidatus Berkiella cookevillensis and Candidatus Berkiella aquae.</title>
        <authorList>
            <person name="Kidane D.T."/>
            <person name="Mehari Y.T."/>
            <person name="Rice F.C."/>
            <person name="Arivett B.A."/>
            <person name="Farone A.L."/>
            <person name="Berk S.G."/>
            <person name="Farone M.B."/>
        </authorList>
    </citation>
    <scope>NUCLEOTIDE SEQUENCE</scope>
    <source>
        <strain evidence="18">HT99</strain>
    </source>
</reference>
<feature type="binding site" evidence="16">
    <location>
        <position position="185"/>
    </location>
    <ligand>
        <name>substrate</name>
    </ligand>
</feature>
<evidence type="ECO:0000256" key="10">
    <source>
        <dbReference type="ARBA" id="ARBA00022777"/>
    </source>
</evidence>
<keyword evidence="10 16" id="KW-0418">Kinase</keyword>
<dbReference type="GO" id="GO:0015937">
    <property type="term" value="P:coenzyme A biosynthetic process"/>
    <property type="evidence" value="ECO:0007669"/>
    <property type="project" value="UniProtKB-UniRule"/>
</dbReference>
<dbReference type="Proteomes" id="UP000051497">
    <property type="component" value="Unassembled WGS sequence"/>
</dbReference>
<dbReference type="NCBIfam" id="TIGR00671">
    <property type="entry name" value="baf"/>
    <property type="match status" value="1"/>
</dbReference>
<evidence type="ECO:0000256" key="4">
    <source>
        <dbReference type="ARBA" id="ARBA00005225"/>
    </source>
</evidence>
<feature type="binding site" evidence="16">
    <location>
        <begin position="6"/>
        <end position="13"/>
    </location>
    <ligand>
        <name>ATP</name>
        <dbReference type="ChEBI" id="CHEBI:30616"/>
    </ligand>
</feature>
<dbReference type="EMBL" id="LKAJ01000006">
    <property type="protein sequence ID" value="KRG21104.1"/>
    <property type="molecule type" value="Genomic_DNA"/>
</dbReference>
<name>A0A0Q9YKG8_9GAMM</name>
<comment type="caution">
    <text evidence="17">The sequence shown here is derived from an EMBL/GenBank/DDBJ whole genome shotgun (WGS) entry which is preliminary data.</text>
</comment>
<feature type="binding site" evidence="16">
    <location>
        <position position="130"/>
    </location>
    <ligand>
        <name>K(+)</name>
        <dbReference type="ChEBI" id="CHEBI:29103"/>
    </ligand>
</feature>
<evidence type="ECO:0000256" key="7">
    <source>
        <dbReference type="ARBA" id="ARBA00022490"/>
    </source>
</evidence>
<comment type="subunit">
    <text evidence="5 16">Homodimer.</text>
</comment>
<evidence type="ECO:0000313" key="18">
    <source>
        <dbReference type="EMBL" id="MCS5711228.1"/>
    </source>
</evidence>
<evidence type="ECO:0000256" key="9">
    <source>
        <dbReference type="ARBA" id="ARBA00022741"/>
    </source>
</evidence>
<dbReference type="HAMAP" id="MF_01274">
    <property type="entry name" value="Pantothen_kinase_3"/>
    <property type="match status" value="1"/>
</dbReference>